<organism evidence="2 3">
    <name type="scientific">Mycobacterium lentiflavum</name>
    <dbReference type="NCBI Taxonomy" id="141349"/>
    <lineage>
        <taxon>Bacteria</taxon>
        <taxon>Bacillati</taxon>
        <taxon>Actinomycetota</taxon>
        <taxon>Actinomycetes</taxon>
        <taxon>Mycobacteriales</taxon>
        <taxon>Mycobacteriaceae</taxon>
        <taxon>Mycobacterium</taxon>
        <taxon>Mycobacterium simiae complex</taxon>
    </lineage>
</organism>
<evidence type="ECO:0000313" key="3">
    <source>
        <dbReference type="Proteomes" id="UP001055171"/>
    </source>
</evidence>
<accession>A0ABY3UMX7</accession>
<evidence type="ECO:0008006" key="4">
    <source>
        <dbReference type="Google" id="ProtNLM"/>
    </source>
</evidence>
<keyword evidence="1" id="KW-0732">Signal</keyword>
<sequence>MRGLVALTMTVGIAAAASTVGCSTTGPGVAVDATGSVYLNDGLHFRILELR</sequence>
<evidence type="ECO:0000313" key="2">
    <source>
        <dbReference type="EMBL" id="ULP40804.1"/>
    </source>
</evidence>
<gene>
    <name evidence="2" type="ORF">MJO58_17925</name>
</gene>
<dbReference type="RefSeq" id="WP_239720300.1">
    <property type="nucleotide sequence ID" value="NZ_CP092423.2"/>
</dbReference>
<feature type="signal peptide" evidence="1">
    <location>
        <begin position="1"/>
        <end position="16"/>
    </location>
</feature>
<name>A0ABY3UMX7_MYCLN</name>
<feature type="chain" id="PRO_5046249819" description="Lipoprotein" evidence="1">
    <location>
        <begin position="17"/>
        <end position="51"/>
    </location>
</feature>
<reference evidence="2" key="1">
    <citation type="submission" date="2022-08" db="EMBL/GenBank/DDBJ databases">
        <title>Complete genome sequence of 14 non-tuberculosis mycobacteria type-strains.</title>
        <authorList>
            <person name="Igarashi Y."/>
            <person name="Osugi A."/>
            <person name="Mitarai S."/>
        </authorList>
    </citation>
    <scope>NUCLEOTIDE SEQUENCE</scope>
    <source>
        <strain evidence="2">ATCC 51985</strain>
    </source>
</reference>
<keyword evidence="3" id="KW-1185">Reference proteome</keyword>
<proteinExistence type="predicted"/>
<dbReference type="Proteomes" id="UP001055171">
    <property type="component" value="Chromosome"/>
</dbReference>
<evidence type="ECO:0000256" key="1">
    <source>
        <dbReference type="SAM" id="SignalP"/>
    </source>
</evidence>
<dbReference type="PROSITE" id="PS51257">
    <property type="entry name" value="PROKAR_LIPOPROTEIN"/>
    <property type="match status" value="1"/>
</dbReference>
<protein>
    <recommendedName>
        <fullName evidence="4">Lipoprotein</fullName>
    </recommendedName>
</protein>
<dbReference type="EMBL" id="CP092423">
    <property type="protein sequence ID" value="ULP40804.1"/>
    <property type="molecule type" value="Genomic_DNA"/>
</dbReference>